<protein>
    <recommendedName>
        <fullName evidence="7">Necrosis inducing protein NPP1</fullName>
    </recommendedName>
</protein>
<keyword evidence="6" id="KW-1185">Reference proteome</keyword>
<dbReference type="EMBL" id="JBIMZQ010000002">
    <property type="protein sequence ID" value="KAL3673463.1"/>
    <property type="molecule type" value="Genomic_DNA"/>
</dbReference>
<dbReference type="Proteomes" id="UP001632037">
    <property type="component" value="Unassembled WGS sequence"/>
</dbReference>
<evidence type="ECO:0000256" key="3">
    <source>
        <dbReference type="ARBA" id="ARBA00022525"/>
    </source>
</evidence>
<reference evidence="5 6" key="1">
    <citation type="submission" date="2024-09" db="EMBL/GenBank/DDBJ databases">
        <title>Genome sequencing and assembly of Phytophthora oleae, isolate VK10A, causative agent of rot of olive drupes.</title>
        <authorList>
            <person name="Conti Taguali S."/>
            <person name="Riolo M."/>
            <person name="La Spada F."/>
            <person name="Cacciola S.O."/>
            <person name="Dionisio G."/>
        </authorList>
    </citation>
    <scope>NUCLEOTIDE SEQUENCE [LARGE SCALE GENOMIC DNA]</scope>
    <source>
        <strain evidence="5 6">VK10A</strain>
    </source>
</reference>
<evidence type="ECO:0000256" key="2">
    <source>
        <dbReference type="ARBA" id="ARBA00009520"/>
    </source>
</evidence>
<dbReference type="PANTHER" id="PTHR33657:SF8">
    <property type="entry name" value="DOMAIN PROTEIN, PUTATIVE (AFU_ORTHOLOGUE AFUA_5G00600)-RELATED"/>
    <property type="match status" value="1"/>
</dbReference>
<sequence>MYAWYFPSGLIHDWKNVVIWIDNPDLATPKVLGVSAQVKEGYSRDNTFNADPFIDANFMASLEFAIPYAFV</sequence>
<gene>
    <name evidence="5" type="ORF">V7S43_001173</name>
</gene>
<evidence type="ECO:0000256" key="1">
    <source>
        <dbReference type="ARBA" id="ARBA00004613"/>
    </source>
</evidence>
<accession>A0ABD3G3A3</accession>
<dbReference type="Pfam" id="PF05630">
    <property type="entry name" value="NPP1"/>
    <property type="match status" value="1"/>
</dbReference>
<keyword evidence="3" id="KW-0964">Secreted</keyword>
<dbReference type="AlphaFoldDB" id="A0ABD3G3A3"/>
<keyword evidence="4" id="KW-0843">Virulence</keyword>
<comment type="subcellular location">
    <subcellularLocation>
        <location evidence="1">Secreted</location>
    </subcellularLocation>
</comment>
<organism evidence="5 6">
    <name type="scientific">Phytophthora oleae</name>
    <dbReference type="NCBI Taxonomy" id="2107226"/>
    <lineage>
        <taxon>Eukaryota</taxon>
        <taxon>Sar</taxon>
        <taxon>Stramenopiles</taxon>
        <taxon>Oomycota</taxon>
        <taxon>Peronosporomycetes</taxon>
        <taxon>Peronosporales</taxon>
        <taxon>Peronosporaceae</taxon>
        <taxon>Phytophthora</taxon>
    </lineage>
</organism>
<dbReference type="PANTHER" id="PTHR33657">
    <property type="entry name" value="DOMAIN PROTEIN, PUTATIVE (AFU_ORTHOLOGUE AFUA_5G00600)-RELATED"/>
    <property type="match status" value="1"/>
</dbReference>
<evidence type="ECO:0008006" key="7">
    <source>
        <dbReference type="Google" id="ProtNLM"/>
    </source>
</evidence>
<comment type="caution">
    <text evidence="5">The sequence shown here is derived from an EMBL/GenBank/DDBJ whole genome shotgun (WGS) entry which is preliminary data.</text>
</comment>
<dbReference type="InterPro" id="IPR008701">
    <property type="entry name" value="NPP1"/>
</dbReference>
<evidence type="ECO:0000313" key="6">
    <source>
        <dbReference type="Proteomes" id="UP001632037"/>
    </source>
</evidence>
<dbReference type="GO" id="GO:0005576">
    <property type="term" value="C:extracellular region"/>
    <property type="evidence" value="ECO:0007669"/>
    <property type="project" value="UniProtKB-SubCell"/>
</dbReference>
<evidence type="ECO:0000256" key="4">
    <source>
        <dbReference type="ARBA" id="ARBA00023026"/>
    </source>
</evidence>
<comment type="similarity">
    <text evidence="2">Belongs to the Necrosis inducing protein (NPP1) family.</text>
</comment>
<name>A0ABD3G3A3_9STRA</name>
<proteinExistence type="inferred from homology"/>
<evidence type="ECO:0000313" key="5">
    <source>
        <dbReference type="EMBL" id="KAL3673463.1"/>
    </source>
</evidence>